<evidence type="ECO:0000313" key="5">
    <source>
        <dbReference type="Proteomes" id="UP000747110"/>
    </source>
</evidence>
<accession>A0A8J4CK56</accession>
<dbReference type="EMBL" id="BNCP01000022">
    <property type="protein sequence ID" value="GIL81785.1"/>
    <property type="molecule type" value="Genomic_DNA"/>
</dbReference>
<dbReference type="PROSITE" id="PS50102">
    <property type="entry name" value="RRM"/>
    <property type="match status" value="4"/>
</dbReference>
<dbReference type="PANTHER" id="PTHR48025">
    <property type="entry name" value="OS02G0815200 PROTEIN"/>
    <property type="match status" value="1"/>
</dbReference>
<protein>
    <recommendedName>
        <fullName evidence="3">RRM domain-containing protein</fullName>
    </recommendedName>
</protein>
<dbReference type="SUPFAM" id="SSF54928">
    <property type="entry name" value="RNA-binding domain, RBD"/>
    <property type="match status" value="3"/>
</dbReference>
<dbReference type="Gene3D" id="3.30.70.330">
    <property type="match status" value="4"/>
</dbReference>
<feature type="domain" description="RRM" evidence="3">
    <location>
        <begin position="83"/>
        <end position="164"/>
    </location>
</feature>
<dbReference type="PANTHER" id="PTHR48025:SF1">
    <property type="entry name" value="RRM DOMAIN-CONTAINING PROTEIN"/>
    <property type="match status" value="1"/>
</dbReference>
<evidence type="ECO:0000313" key="4">
    <source>
        <dbReference type="EMBL" id="GIL81785.1"/>
    </source>
</evidence>
<dbReference type="SMART" id="SM00360">
    <property type="entry name" value="RRM"/>
    <property type="match status" value="4"/>
</dbReference>
<dbReference type="OrthoDB" id="410044at2759"/>
<evidence type="ECO:0000256" key="2">
    <source>
        <dbReference type="PROSITE-ProRule" id="PRU00176"/>
    </source>
</evidence>
<sequence length="788" mass="82101">CQAAMPPAQQCGVVRDLAILRDRSSGRSRGCAFVSYLELEEAEAAIQKFDRQLILPGSQTPLEVRFAKNHSYVQAGNGPSGNRQLFFSRVPLTLKEADVLALFEPFGEVESINIFKCRRSGRSKGCGFVQMHSREAAIATMESLDEVHVFDATGTAISVRWADPELQQRKKKAMDDANADNRTLFFAKVLRSTTEDDVRHLFSRFGKVHDVNLFRAFQDAPTTKGCGLVTMSQHSEAVASIAALDGKHVWEGMDCPMVVKWMDTALQRRRREQHLASVKQPQLPSASIGGLLSGQQKPIQTPYQPAQMAAIPNVLHLGGSGTVVDSSASGINLAATLATTTKAAAAATTPATLTAAAPPAPAPGPLGGSGGITVINNLASLAADSLESPLEMPPAGCCPDVIKLFVGNIPKSCTEEQLLPLFQSIGKVVELVILYDKVTHESKGSAFVWYAMREDAERAISQFNLRHVFPDVSRAQDRPLVVRRAKARSNRVAVPMAEMFGSPTHGQGAPAAFGTQYYQRLISLGRVGQHGDDRGGGNGLSVTSLPAGMDGLQLVDGSAISMATMGVDMGIGMNMGVGRATAAAAAVPQQVGLLPGGHVMVGGSGSANGGNLGGSVGSGRDVPRMITLATDGRQPAGLYDAYATGDTFLADYGSATVVPVPSNTASANAGGGYTMVISADSLDTSAAQWDTAAAVAAAAAAAARLTGTAANPDTAASGGCAPVAQSITLTPAQLQVVNQHLYRVQAVSGATLQLSATAAGVLQLLLSGTRGQVDMARHLVATVIGGVV</sequence>
<evidence type="ECO:0000259" key="3">
    <source>
        <dbReference type="PROSITE" id="PS50102"/>
    </source>
</evidence>
<feature type="non-terminal residue" evidence="4">
    <location>
        <position position="1"/>
    </location>
</feature>
<dbReference type="InterPro" id="IPR012677">
    <property type="entry name" value="Nucleotide-bd_a/b_plait_sf"/>
</dbReference>
<comment type="caution">
    <text evidence="4">The sequence shown here is derived from an EMBL/GenBank/DDBJ whole genome shotgun (WGS) entry which is preliminary data.</text>
</comment>
<feature type="domain" description="RRM" evidence="3">
    <location>
        <begin position="182"/>
        <end position="264"/>
    </location>
</feature>
<dbReference type="InterPro" id="IPR000504">
    <property type="entry name" value="RRM_dom"/>
</dbReference>
<dbReference type="InterPro" id="IPR035979">
    <property type="entry name" value="RBD_domain_sf"/>
</dbReference>
<gene>
    <name evidence="4" type="ORF">Vretifemale_10784</name>
</gene>
<dbReference type="InterPro" id="IPR050502">
    <property type="entry name" value="Euk_RNA-bind_prot"/>
</dbReference>
<dbReference type="Pfam" id="PF00076">
    <property type="entry name" value="RRM_1"/>
    <property type="match status" value="4"/>
</dbReference>
<keyword evidence="1 2" id="KW-0694">RNA-binding</keyword>
<organism evidence="4 5">
    <name type="scientific">Volvox reticuliferus</name>
    <dbReference type="NCBI Taxonomy" id="1737510"/>
    <lineage>
        <taxon>Eukaryota</taxon>
        <taxon>Viridiplantae</taxon>
        <taxon>Chlorophyta</taxon>
        <taxon>core chlorophytes</taxon>
        <taxon>Chlorophyceae</taxon>
        <taxon>CS clade</taxon>
        <taxon>Chlamydomonadales</taxon>
        <taxon>Volvocaceae</taxon>
        <taxon>Volvox</taxon>
    </lineage>
</organism>
<dbReference type="AlphaFoldDB" id="A0A8J4CK56"/>
<feature type="domain" description="RRM" evidence="3">
    <location>
        <begin position="1"/>
        <end position="69"/>
    </location>
</feature>
<keyword evidence="5" id="KW-1185">Reference proteome</keyword>
<feature type="domain" description="RRM" evidence="3">
    <location>
        <begin position="402"/>
        <end position="487"/>
    </location>
</feature>
<dbReference type="Proteomes" id="UP000747110">
    <property type="component" value="Unassembled WGS sequence"/>
</dbReference>
<evidence type="ECO:0000256" key="1">
    <source>
        <dbReference type="ARBA" id="ARBA00022884"/>
    </source>
</evidence>
<dbReference type="GO" id="GO:0003729">
    <property type="term" value="F:mRNA binding"/>
    <property type="evidence" value="ECO:0007669"/>
    <property type="project" value="TreeGrafter"/>
</dbReference>
<proteinExistence type="predicted"/>
<reference evidence="4" key="1">
    <citation type="journal article" date="2021" name="Proc. Natl. Acad. Sci. U.S.A.">
        <title>Three genomes in the algal genus Volvox reveal the fate of a haploid sex-determining region after a transition to homothallism.</title>
        <authorList>
            <person name="Yamamoto K."/>
            <person name="Hamaji T."/>
            <person name="Kawai-Toyooka H."/>
            <person name="Matsuzaki R."/>
            <person name="Takahashi F."/>
            <person name="Nishimura Y."/>
            <person name="Kawachi M."/>
            <person name="Noguchi H."/>
            <person name="Minakuchi Y."/>
            <person name="Umen J.G."/>
            <person name="Toyoda A."/>
            <person name="Nozaki H."/>
        </authorList>
    </citation>
    <scope>NUCLEOTIDE SEQUENCE</scope>
    <source>
        <strain evidence="4">NIES-3786</strain>
    </source>
</reference>
<name>A0A8J4CK56_9CHLO</name>